<dbReference type="SMART" id="SM00363">
    <property type="entry name" value="S4"/>
    <property type="match status" value="1"/>
</dbReference>
<organism evidence="5 6">
    <name type="scientific">Acholeplasma brassicae</name>
    <dbReference type="NCBI Taxonomy" id="61635"/>
    <lineage>
        <taxon>Bacteria</taxon>
        <taxon>Bacillati</taxon>
        <taxon>Mycoplasmatota</taxon>
        <taxon>Mollicutes</taxon>
        <taxon>Acholeplasmatales</taxon>
        <taxon>Acholeplasmataceae</taxon>
        <taxon>Acholeplasma</taxon>
    </lineage>
</organism>
<dbReference type="InterPro" id="IPR002942">
    <property type="entry name" value="S4_RNA-bd"/>
</dbReference>
<dbReference type="STRING" id="61635.BN85311190"/>
<evidence type="ECO:0000259" key="4">
    <source>
        <dbReference type="SMART" id="SM00363"/>
    </source>
</evidence>
<proteinExistence type="inferred from homology"/>
<keyword evidence="5" id="KW-0808">Transferase</keyword>
<dbReference type="PANTHER" id="PTHR32319:SF0">
    <property type="entry name" value="BACTERIAL HEMOLYSIN-LIKE PROTEIN"/>
    <property type="match status" value="1"/>
</dbReference>
<dbReference type="Pfam" id="PF01479">
    <property type="entry name" value="S4"/>
    <property type="match status" value="1"/>
</dbReference>
<dbReference type="GO" id="GO:0008168">
    <property type="term" value="F:methyltransferase activity"/>
    <property type="evidence" value="ECO:0007669"/>
    <property type="project" value="UniProtKB-KW"/>
</dbReference>
<sequence length="234" mass="26516">MRLDLYLVKEFNLESRSKALDLIKTNQVMVNGQLSSKQSYDVKPNDQVEIIKQLEYVSRGGNKLEDAINFYHLEFKDKVLLDVGSSTGGFTDCALKHGAKKVYAYDVGSDQLHESLRSKKEIELHENTNILDVLMPVSCDYVSIDVSFTSVKPILNHLKDIQATFIVLVKPQFEVGKKEVKNGIVKDEKKQTDVVLGMISYMNYLGFTYIGHKKSDLLGKKGNQEYLLVMKKGE</sequence>
<dbReference type="GO" id="GO:0032259">
    <property type="term" value="P:methylation"/>
    <property type="evidence" value="ECO:0007669"/>
    <property type="project" value="UniProtKB-KW"/>
</dbReference>
<evidence type="ECO:0000313" key="6">
    <source>
        <dbReference type="Proteomes" id="UP000032737"/>
    </source>
</evidence>
<keyword evidence="6" id="KW-1185">Reference proteome</keyword>
<evidence type="ECO:0000256" key="2">
    <source>
        <dbReference type="ARBA" id="ARBA00029460"/>
    </source>
</evidence>
<dbReference type="InterPro" id="IPR047048">
    <property type="entry name" value="TlyA"/>
</dbReference>
<dbReference type="SUPFAM" id="SSF55174">
    <property type="entry name" value="Alpha-L RNA-binding motif"/>
    <property type="match status" value="1"/>
</dbReference>
<evidence type="ECO:0000313" key="5">
    <source>
        <dbReference type="EMBL" id="CCV66140.1"/>
    </source>
</evidence>
<dbReference type="InterPro" id="IPR036986">
    <property type="entry name" value="S4_RNA-bd_sf"/>
</dbReference>
<keyword evidence="1 3" id="KW-0694">RNA-binding</keyword>
<dbReference type="InterPro" id="IPR004538">
    <property type="entry name" value="Hemolysin_A/TlyA"/>
</dbReference>
<keyword evidence="5" id="KW-0489">Methyltransferase</keyword>
<accession>U4KP70</accession>
<dbReference type="InterPro" id="IPR029063">
    <property type="entry name" value="SAM-dependent_MTases_sf"/>
</dbReference>
<dbReference type="OrthoDB" id="9784736at2"/>
<feature type="domain" description="RNA-binding S4" evidence="4">
    <location>
        <begin position="1"/>
        <end position="65"/>
    </location>
</feature>
<dbReference type="PANTHER" id="PTHR32319">
    <property type="entry name" value="BACTERIAL HEMOLYSIN-LIKE PROTEIN"/>
    <property type="match status" value="1"/>
</dbReference>
<protein>
    <submittedName>
        <fullName evidence="5">rRNA methyltransferase</fullName>
    </submittedName>
</protein>
<gene>
    <name evidence="5" type="ORF">BN85311190</name>
</gene>
<dbReference type="CDD" id="cd00165">
    <property type="entry name" value="S4"/>
    <property type="match status" value="1"/>
</dbReference>
<dbReference type="Gene3D" id="3.10.290.10">
    <property type="entry name" value="RNA-binding S4 domain"/>
    <property type="match status" value="1"/>
</dbReference>
<dbReference type="PROSITE" id="PS50889">
    <property type="entry name" value="S4"/>
    <property type="match status" value="1"/>
</dbReference>
<evidence type="ECO:0000256" key="1">
    <source>
        <dbReference type="ARBA" id="ARBA00022884"/>
    </source>
</evidence>
<dbReference type="EMBL" id="FO681348">
    <property type="protein sequence ID" value="CCV66140.1"/>
    <property type="molecule type" value="Genomic_DNA"/>
</dbReference>
<dbReference type="SUPFAM" id="SSF53335">
    <property type="entry name" value="S-adenosyl-L-methionine-dependent methyltransferases"/>
    <property type="match status" value="1"/>
</dbReference>
<dbReference type="GO" id="GO:0003723">
    <property type="term" value="F:RNA binding"/>
    <property type="evidence" value="ECO:0007669"/>
    <property type="project" value="UniProtKB-KW"/>
</dbReference>
<dbReference type="HOGENOM" id="CLU_058015_1_0_14"/>
<name>U4KP70_9MOLU</name>
<dbReference type="Proteomes" id="UP000032737">
    <property type="component" value="Chromosome"/>
</dbReference>
<dbReference type="KEGG" id="abra:BN85311190"/>
<dbReference type="RefSeq" id="WP_030005000.1">
    <property type="nucleotide sequence ID" value="NC_022549.1"/>
</dbReference>
<dbReference type="AlphaFoldDB" id="U4KP70"/>
<dbReference type="Gene3D" id="3.40.50.150">
    <property type="entry name" value="Vaccinia Virus protein VP39"/>
    <property type="match status" value="1"/>
</dbReference>
<dbReference type="InterPro" id="IPR002877">
    <property type="entry name" value="RNA_MeTrfase_FtsJ_dom"/>
</dbReference>
<dbReference type="Pfam" id="PF01728">
    <property type="entry name" value="FtsJ"/>
    <property type="match status" value="1"/>
</dbReference>
<evidence type="ECO:0000256" key="3">
    <source>
        <dbReference type="PROSITE-ProRule" id="PRU00182"/>
    </source>
</evidence>
<comment type="similarity">
    <text evidence="2">Belongs to the TlyA family.</text>
</comment>
<reference evidence="5 6" key="1">
    <citation type="journal article" date="2013" name="J. Mol. Microbiol. Biotechnol.">
        <title>Analysis of the Complete Genomes of Acholeplasma brassicae , A. palmae and A. laidlawii and Their Comparison to the Obligate Parasites from ' Candidatus Phytoplasma'.</title>
        <authorList>
            <person name="Kube M."/>
            <person name="Siewert C."/>
            <person name="Migdoll A.M."/>
            <person name="Duduk B."/>
            <person name="Holz S."/>
            <person name="Rabus R."/>
            <person name="Seemuller E."/>
            <person name="Mitrovic J."/>
            <person name="Muller I."/>
            <person name="Buttner C."/>
            <person name="Reinhardt R."/>
        </authorList>
    </citation>
    <scope>NUCLEOTIDE SEQUENCE [LARGE SCALE GENOMIC DNA]</scope>
    <source>
        <strain evidence="6">0502</strain>
    </source>
</reference>
<dbReference type="NCBIfam" id="TIGR00478">
    <property type="entry name" value="tly"/>
    <property type="match status" value="1"/>
</dbReference>